<dbReference type="InterPro" id="IPR026039">
    <property type="entry name" value="YfgM"/>
</dbReference>
<keyword evidence="11" id="KW-1185">Reference proteome</keyword>
<evidence type="ECO:0000256" key="5">
    <source>
        <dbReference type="ARBA" id="ARBA00022989"/>
    </source>
</evidence>
<name>A0A0D7K745_9BURK</name>
<dbReference type="PATRIC" id="fig|80878.5.peg.2849"/>
<comment type="caution">
    <text evidence="10">The sequence shown here is derived from an EMBL/GenBank/DDBJ whole genome shotgun (WGS) entry which is preliminary data.</text>
</comment>
<evidence type="ECO:0000259" key="9">
    <source>
        <dbReference type="Pfam" id="PF09976"/>
    </source>
</evidence>
<organism evidence="10 11">
    <name type="scientific">Acidovorax temperans</name>
    <dbReference type="NCBI Taxonomy" id="80878"/>
    <lineage>
        <taxon>Bacteria</taxon>
        <taxon>Pseudomonadati</taxon>
        <taxon>Pseudomonadota</taxon>
        <taxon>Betaproteobacteria</taxon>
        <taxon>Burkholderiales</taxon>
        <taxon>Comamonadaceae</taxon>
        <taxon>Acidovorax</taxon>
    </lineage>
</organism>
<keyword evidence="6 8" id="KW-0472">Membrane</keyword>
<evidence type="ECO:0000256" key="4">
    <source>
        <dbReference type="ARBA" id="ARBA00022692"/>
    </source>
</evidence>
<dbReference type="PANTHER" id="PTHR38035">
    <property type="entry name" value="UPF0070 PROTEIN YFGM"/>
    <property type="match status" value="1"/>
</dbReference>
<proteinExistence type="predicted"/>
<feature type="transmembrane region" description="Helical" evidence="8">
    <location>
        <begin position="20"/>
        <end position="41"/>
    </location>
</feature>
<dbReference type="EMBL" id="JXYQ01000051">
    <property type="protein sequence ID" value="KJA09804.1"/>
    <property type="molecule type" value="Genomic_DNA"/>
</dbReference>
<gene>
    <name evidence="10" type="ORF">RP29_14760</name>
</gene>
<evidence type="ECO:0000256" key="8">
    <source>
        <dbReference type="SAM" id="Phobius"/>
    </source>
</evidence>
<evidence type="ECO:0000313" key="10">
    <source>
        <dbReference type="EMBL" id="KJA09804.1"/>
    </source>
</evidence>
<evidence type="ECO:0000256" key="2">
    <source>
        <dbReference type="ARBA" id="ARBA00004236"/>
    </source>
</evidence>
<reference evidence="10 11" key="1">
    <citation type="submission" date="2014-12" db="EMBL/GenBank/DDBJ databases">
        <title>Isolation of bacteria from lake water.</title>
        <authorList>
            <person name="Sheng K.-Y."/>
            <person name="Chin P.-S."/>
            <person name="Chan K.-G."/>
            <person name="Tan G.S."/>
        </authorList>
    </citation>
    <scope>NUCLEOTIDE SEQUENCE [LARGE SCALE GENOMIC DNA]</scope>
    <source>
        <strain evidence="10 11">KY4</strain>
    </source>
</reference>
<dbReference type="PIRSF" id="PIRSF006170">
    <property type="entry name" value="YfgM"/>
    <property type="match status" value="1"/>
</dbReference>
<dbReference type="RefSeq" id="WP_044399984.1">
    <property type="nucleotide sequence ID" value="NZ_JXYQ01000051.1"/>
</dbReference>
<comment type="subcellular location">
    <subcellularLocation>
        <location evidence="2">Cell membrane</location>
    </subcellularLocation>
    <subcellularLocation>
        <location evidence="1">Membrane</location>
        <topology evidence="1">Single-pass membrane protein</topology>
    </subcellularLocation>
</comment>
<evidence type="ECO:0000256" key="3">
    <source>
        <dbReference type="ARBA" id="ARBA00022475"/>
    </source>
</evidence>
<keyword evidence="5 8" id="KW-1133">Transmembrane helix</keyword>
<dbReference type="STRING" id="80878.RP29_14760"/>
<evidence type="ECO:0000256" key="7">
    <source>
        <dbReference type="ARBA" id="ARBA00023186"/>
    </source>
</evidence>
<keyword evidence="7" id="KW-0143">Chaperone</keyword>
<keyword evidence="4 8" id="KW-0812">Transmembrane</keyword>
<keyword evidence="3" id="KW-1003">Cell membrane</keyword>
<feature type="domain" description="Ancillary SecYEG translocon subunit/Cell division coordinator CpoB TPR" evidence="9">
    <location>
        <begin position="17"/>
        <end position="210"/>
    </location>
</feature>
<dbReference type="PANTHER" id="PTHR38035:SF1">
    <property type="entry name" value="ANCILLARY SECYEG TRANSLOCON SUBUNIT"/>
    <property type="match status" value="1"/>
</dbReference>
<dbReference type="Proteomes" id="UP000032566">
    <property type="component" value="Unassembled WGS sequence"/>
</dbReference>
<dbReference type="GO" id="GO:0005886">
    <property type="term" value="C:plasma membrane"/>
    <property type="evidence" value="ECO:0007669"/>
    <property type="project" value="UniProtKB-SubCell"/>
</dbReference>
<protein>
    <submittedName>
        <fullName evidence="10">Membrane protein</fullName>
    </submittedName>
</protein>
<dbReference type="AlphaFoldDB" id="A0A0D7K745"/>
<evidence type="ECO:0000256" key="1">
    <source>
        <dbReference type="ARBA" id="ARBA00004167"/>
    </source>
</evidence>
<dbReference type="GO" id="GO:0044877">
    <property type="term" value="F:protein-containing complex binding"/>
    <property type="evidence" value="ECO:0007669"/>
    <property type="project" value="InterPro"/>
</dbReference>
<dbReference type="Pfam" id="PF09976">
    <property type="entry name" value="TPR_21"/>
    <property type="match status" value="1"/>
</dbReference>
<evidence type="ECO:0000313" key="11">
    <source>
        <dbReference type="Proteomes" id="UP000032566"/>
    </source>
</evidence>
<dbReference type="OrthoDB" id="8521102at2"/>
<sequence>MANHLDLEEQEQLDQLKHFWNTWGTPITAVLLVVMGGLAAWNGYQYWQNRQASQAAALLDAVEVAVQARDQARVELAFGDLKSKYAGTPQADMGAFASAKAMQDSGNLDAAKSALTWVAEHSSDAGYKAIAKLRLSAILLEQKDYAAALQQLQGNFPAEFEGVVADRKGDLLVLLDRRADAIAEYKIAFRTLDETIEYRRLVEIKLNALGVDPLSGSSTASTSQELKK</sequence>
<evidence type="ECO:0000256" key="6">
    <source>
        <dbReference type="ARBA" id="ARBA00023136"/>
    </source>
</evidence>
<accession>A0A0D7K745</accession>
<dbReference type="InterPro" id="IPR018704">
    <property type="entry name" value="SecYEG/CpoB_TPR"/>
</dbReference>